<dbReference type="Pfam" id="PF13456">
    <property type="entry name" value="RVT_3"/>
    <property type="match status" value="1"/>
</dbReference>
<dbReference type="Proteomes" id="UP000694240">
    <property type="component" value="Chromosome 11"/>
</dbReference>
<dbReference type="InterPro" id="IPR044730">
    <property type="entry name" value="RNase_H-like_dom_plant"/>
</dbReference>
<dbReference type="InterPro" id="IPR002156">
    <property type="entry name" value="RNaseH_domain"/>
</dbReference>
<accession>A0A8T1YYJ0</accession>
<feature type="domain" description="RNase H type-1" evidence="1">
    <location>
        <begin position="520"/>
        <end position="641"/>
    </location>
</feature>
<dbReference type="GO" id="GO:0004523">
    <property type="term" value="F:RNA-DNA hybrid ribonuclease activity"/>
    <property type="evidence" value="ECO:0007669"/>
    <property type="project" value="InterPro"/>
</dbReference>
<evidence type="ECO:0000259" key="1">
    <source>
        <dbReference type="Pfam" id="PF13456"/>
    </source>
</evidence>
<organism evidence="3 4">
    <name type="scientific">Arabidopsis thaliana x Arabidopsis arenosa</name>
    <dbReference type="NCBI Taxonomy" id="1240361"/>
    <lineage>
        <taxon>Eukaryota</taxon>
        <taxon>Viridiplantae</taxon>
        <taxon>Streptophyta</taxon>
        <taxon>Embryophyta</taxon>
        <taxon>Tracheophyta</taxon>
        <taxon>Spermatophyta</taxon>
        <taxon>Magnoliopsida</taxon>
        <taxon>eudicotyledons</taxon>
        <taxon>Gunneridae</taxon>
        <taxon>Pentapetalae</taxon>
        <taxon>rosids</taxon>
        <taxon>malvids</taxon>
        <taxon>Brassicales</taxon>
        <taxon>Brassicaceae</taxon>
        <taxon>Camelineae</taxon>
        <taxon>Arabidopsis</taxon>
    </lineage>
</organism>
<dbReference type="EMBL" id="JAEFBK010000011">
    <property type="protein sequence ID" value="KAG7551591.1"/>
    <property type="molecule type" value="Genomic_DNA"/>
</dbReference>
<dbReference type="Pfam" id="PF13966">
    <property type="entry name" value="zf-RVT"/>
    <property type="match status" value="1"/>
</dbReference>
<sequence>MSILKEYEKVSGQAVNLNKSAITFGSRVKQHVKTRLRRILNIHNDGGCGKYLGLPEQIGRNKKEIFSYVVEKVKQRTKSWSNKFLSEAGKEILLKTIALALPVYTMNVFKLPKGICEEINRILANHWWSKQNNRRAMHWVSWKRLSLPKKEGGLGFRDIENFNLALLGKQVWRILQAPNSLLSRFLKARYFPNTNILNTGPGFKPSFIWRSLLEGRDLLRKGMRLLIGNGQNTNVWSDPWLPTHPPRAPRCLVGTNSDLRYVKDLMNARQTGWNIDTLRLHVVPEDIPLISNVRIFPTPVPDLLGWNYNDTGLYTVKSGYWLATHLPEYANDVDPPPGLLEFKKAIWKMKTAPKLQHFLWRILSNALAAGTTLVYRGITRNSQCTRCHKAEESIEHLFFDCEYVQAIWQSNSVFHSIHPTRSFEEKFRAIIECYNNQNLSDLERQLPIWTLWRIWKSRNQLVYQKKDSHWQEDKIKAEIEAKEWVDCWPTVTSVTTSNSCRLRSTTSAWMKPKEGYVKCNYDCKFFQNGQPSQAAWIFRDSDGFFLHAGHSIGERCSSVLEAEIQALIMALQQAWIKGFTNIIFEGDNNSVTKLVNGETLNFNVHNWIREANFWKNKLPNAEFKWTSRHNNKAADRLAKEHFQGQLRFESFFFVPLWLVNILHEDHSID</sequence>
<evidence type="ECO:0000313" key="4">
    <source>
        <dbReference type="Proteomes" id="UP000694240"/>
    </source>
</evidence>
<reference evidence="3 4" key="1">
    <citation type="submission" date="2020-12" db="EMBL/GenBank/DDBJ databases">
        <title>Concerted genomic and epigenomic changes stabilize Arabidopsis allopolyploids.</title>
        <authorList>
            <person name="Chen Z."/>
        </authorList>
    </citation>
    <scope>NUCLEOTIDE SEQUENCE [LARGE SCALE GENOMIC DNA]</scope>
    <source>
        <strain evidence="3">Allo738</strain>
        <tissue evidence="3">Leaf</tissue>
    </source>
</reference>
<name>A0A8T1YYJ0_9BRAS</name>
<evidence type="ECO:0000259" key="2">
    <source>
        <dbReference type="Pfam" id="PF13966"/>
    </source>
</evidence>
<dbReference type="CDD" id="cd06222">
    <property type="entry name" value="RNase_H_like"/>
    <property type="match status" value="1"/>
</dbReference>
<gene>
    <name evidence="3" type="ORF">ISN45_Aa06g022600</name>
</gene>
<dbReference type="InterPro" id="IPR026960">
    <property type="entry name" value="RVT-Znf"/>
</dbReference>
<proteinExistence type="predicted"/>
<dbReference type="GO" id="GO:0003676">
    <property type="term" value="F:nucleic acid binding"/>
    <property type="evidence" value="ECO:0007669"/>
    <property type="project" value="InterPro"/>
</dbReference>
<keyword evidence="4" id="KW-1185">Reference proteome</keyword>
<dbReference type="PANTHER" id="PTHR33116:SF86">
    <property type="entry name" value="REVERSE TRANSCRIPTASE DOMAIN-CONTAINING PROTEIN"/>
    <property type="match status" value="1"/>
</dbReference>
<dbReference type="AlphaFoldDB" id="A0A8T1YYJ0"/>
<dbReference type="PANTHER" id="PTHR33116">
    <property type="entry name" value="REVERSE TRANSCRIPTASE ZINC-BINDING DOMAIN-CONTAINING PROTEIN-RELATED-RELATED"/>
    <property type="match status" value="1"/>
</dbReference>
<feature type="domain" description="Reverse transcriptase zinc-binding" evidence="2">
    <location>
        <begin position="341"/>
        <end position="408"/>
    </location>
</feature>
<comment type="caution">
    <text evidence="3">The sequence shown here is derived from an EMBL/GenBank/DDBJ whole genome shotgun (WGS) entry which is preliminary data.</text>
</comment>
<protein>
    <submittedName>
        <fullName evidence="3">Ribonuclease H domain</fullName>
    </submittedName>
</protein>
<evidence type="ECO:0000313" key="3">
    <source>
        <dbReference type="EMBL" id="KAG7551591.1"/>
    </source>
</evidence>